<dbReference type="PANTHER" id="PTHR22911:SF103">
    <property type="entry name" value="BLR2811 PROTEIN"/>
    <property type="match status" value="1"/>
</dbReference>
<feature type="transmembrane region" description="Helical" evidence="1">
    <location>
        <begin position="226"/>
        <end position="245"/>
    </location>
</feature>
<feature type="transmembrane region" description="Helical" evidence="1">
    <location>
        <begin position="251"/>
        <end position="269"/>
    </location>
</feature>
<sequence length="274" mass="30262">MLVTWLTFAVLDTSAKWAAVAGLPAAQIAFFRYIGHFGISAALTMRDPDNRRLPPQFGLLTLRGLLVAGATLSNFWILTVLPLTVTSAIMFSSPVIVCFLSVTILRENVGLWRWGAILLGFAGVLIVIRPFGAAFHPMMLLALMNAVFIAVYSLITRAMAGKVSTDVMQFWMGFWGTAVTLPLALWHWQAPQDTTLWIILGAVGVLGWFGHQCMTAAHRFATANTLMPFTYSFLLYLTVLSYVVFGHVPNFWTILGALVIMGSGLIIWYREGQK</sequence>
<comment type="caution">
    <text evidence="3">The sequence shown here is derived from an EMBL/GenBank/DDBJ whole genome shotgun (WGS) entry which is preliminary data.</text>
</comment>
<dbReference type="EMBL" id="SRKY01000003">
    <property type="protein sequence ID" value="THH36258.1"/>
    <property type="molecule type" value="Genomic_DNA"/>
</dbReference>
<protein>
    <submittedName>
        <fullName evidence="3">DMT family transporter</fullName>
    </submittedName>
</protein>
<dbReference type="AlphaFoldDB" id="A0A4S4NDV7"/>
<feature type="domain" description="EamA" evidence="2">
    <location>
        <begin position="2"/>
        <end position="128"/>
    </location>
</feature>
<gene>
    <name evidence="3" type="ORF">E4Z66_12685</name>
</gene>
<evidence type="ECO:0000313" key="4">
    <source>
        <dbReference type="Proteomes" id="UP000306602"/>
    </source>
</evidence>
<feature type="transmembrane region" description="Helical" evidence="1">
    <location>
        <begin position="194"/>
        <end position="214"/>
    </location>
</feature>
<keyword evidence="1" id="KW-0472">Membrane</keyword>
<dbReference type="Pfam" id="PF00892">
    <property type="entry name" value="EamA"/>
    <property type="match status" value="2"/>
</dbReference>
<feature type="transmembrane region" description="Helical" evidence="1">
    <location>
        <begin position="111"/>
        <end position="128"/>
    </location>
</feature>
<evidence type="ECO:0000313" key="3">
    <source>
        <dbReference type="EMBL" id="THH36258.1"/>
    </source>
</evidence>
<evidence type="ECO:0000256" key="1">
    <source>
        <dbReference type="SAM" id="Phobius"/>
    </source>
</evidence>
<dbReference type="InterPro" id="IPR037185">
    <property type="entry name" value="EmrE-like"/>
</dbReference>
<reference evidence="3 4" key="1">
    <citation type="submission" date="2019-04" db="EMBL/GenBank/DDBJ databases">
        <title>Shimia ponticola sp. nov., isolated from seawater.</title>
        <authorList>
            <person name="Kim Y.-O."/>
            <person name="Yoon J.-H."/>
        </authorList>
    </citation>
    <scope>NUCLEOTIDE SEQUENCE [LARGE SCALE GENOMIC DNA]</scope>
    <source>
        <strain evidence="3 4">MYP11</strain>
    </source>
</reference>
<keyword evidence="1" id="KW-1133">Transmembrane helix</keyword>
<feature type="domain" description="EamA" evidence="2">
    <location>
        <begin position="138"/>
        <end position="267"/>
    </location>
</feature>
<proteinExistence type="predicted"/>
<keyword evidence="1" id="KW-0812">Transmembrane</keyword>
<feature type="transmembrane region" description="Helical" evidence="1">
    <location>
        <begin position="167"/>
        <end position="188"/>
    </location>
</feature>
<organism evidence="3 4">
    <name type="scientific">Aliishimia ponticola</name>
    <dbReference type="NCBI Taxonomy" id="2499833"/>
    <lineage>
        <taxon>Bacteria</taxon>
        <taxon>Pseudomonadati</taxon>
        <taxon>Pseudomonadota</taxon>
        <taxon>Alphaproteobacteria</taxon>
        <taxon>Rhodobacterales</taxon>
        <taxon>Paracoccaceae</taxon>
        <taxon>Aliishimia</taxon>
    </lineage>
</organism>
<dbReference type="OrthoDB" id="9815809at2"/>
<feature type="transmembrane region" description="Helical" evidence="1">
    <location>
        <begin position="57"/>
        <end position="77"/>
    </location>
</feature>
<dbReference type="PANTHER" id="PTHR22911">
    <property type="entry name" value="ACYL-MALONYL CONDENSING ENZYME-RELATED"/>
    <property type="match status" value="1"/>
</dbReference>
<evidence type="ECO:0000259" key="2">
    <source>
        <dbReference type="Pfam" id="PF00892"/>
    </source>
</evidence>
<feature type="transmembrane region" description="Helical" evidence="1">
    <location>
        <begin position="83"/>
        <end position="104"/>
    </location>
</feature>
<keyword evidence="4" id="KW-1185">Reference proteome</keyword>
<feature type="transmembrane region" description="Helical" evidence="1">
    <location>
        <begin position="134"/>
        <end position="155"/>
    </location>
</feature>
<name>A0A4S4NDV7_9RHOB</name>
<accession>A0A4S4NDV7</accession>
<dbReference type="Proteomes" id="UP000306602">
    <property type="component" value="Unassembled WGS sequence"/>
</dbReference>
<feature type="transmembrane region" description="Helical" evidence="1">
    <location>
        <begin position="25"/>
        <end position="45"/>
    </location>
</feature>
<dbReference type="SUPFAM" id="SSF103481">
    <property type="entry name" value="Multidrug resistance efflux transporter EmrE"/>
    <property type="match status" value="2"/>
</dbReference>
<dbReference type="InterPro" id="IPR000620">
    <property type="entry name" value="EamA_dom"/>
</dbReference>
<dbReference type="GO" id="GO:0016020">
    <property type="term" value="C:membrane"/>
    <property type="evidence" value="ECO:0007669"/>
    <property type="project" value="InterPro"/>
</dbReference>